<dbReference type="InterPro" id="IPR001048">
    <property type="entry name" value="Asp/Glu/Uridylate_kinase"/>
</dbReference>
<dbReference type="PANTHER" id="PTHR21499:SF59">
    <property type="entry name" value="ASPARTOKINASE"/>
    <property type="match status" value="1"/>
</dbReference>
<accession>A0ABS7CUM6</accession>
<dbReference type="PANTHER" id="PTHR21499">
    <property type="entry name" value="ASPARTATE KINASE"/>
    <property type="match status" value="1"/>
</dbReference>
<evidence type="ECO:0000256" key="8">
    <source>
        <dbReference type="RuleBase" id="RU003448"/>
    </source>
</evidence>
<evidence type="ECO:0000256" key="7">
    <source>
        <dbReference type="ARBA" id="ARBA00047872"/>
    </source>
</evidence>
<dbReference type="InterPro" id="IPR005260">
    <property type="entry name" value="Asp_kin_monofn"/>
</dbReference>
<evidence type="ECO:0000313" key="14">
    <source>
        <dbReference type="Proteomes" id="UP000813018"/>
    </source>
</evidence>
<dbReference type="Proteomes" id="UP000813018">
    <property type="component" value="Unassembled WGS sequence"/>
</dbReference>
<evidence type="ECO:0000256" key="9">
    <source>
        <dbReference type="RuleBase" id="RU004249"/>
    </source>
</evidence>
<comment type="similarity">
    <text evidence="2 8">Belongs to the aspartokinase family.</text>
</comment>
<dbReference type="Gene3D" id="3.40.1160.10">
    <property type="entry name" value="Acetylglutamate kinase-like"/>
    <property type="match status" value="1"/>
</dbReference>
<dbReference type="InterPro" id="IPR054352">
    <property type="entry name" value="ACT_Aspartokinase"/>
</dbReference>
<dbReference type="GO" id="GO:0004072">
    <property type="term" value="F:aspartate kinase activity"/>
    <property type="evidence" value="ECO:0007669"/>
    <property type="project" value="UniProtKB-EC"/>
</dbReference>
<comment type="pathway">
    <text evidence="9">Amino-acid biosynthesis; L-threonine biosynthesis; L-threonine from L-aspartate: step 1/5.</text>
</comment>
<keyword evidence="3 8" id="KW-0808">Transferase</keyword>
<evidence type="ECO:0000256" key="3">
    <source>
        <dbReference type="ARBA" id="ARBA00022679"/>
    </source>
</evidence>
<evidence type="ECO:0000259" key="11">
    <source>
        <dbReference type="Pfam" id="PF00696"/>
    </source>
</evidence>
<dbReference type="SUPFAM" id="SSF53633">
    <property type="entry name" value="Carbamate kinase-like"/>
    <property type="match status" value="1"/>
</dbReference>
<keyword evidence="5 8" id="KW-0418">Kinase</keyword>
<feature type="coiled-coil region" evidence="10">
    <location>
        <begin position="45"/>
        <end position="76"/>
    </location>
</feature>
<organism evidence="13 14">
    <name type="scientific">Pontibacter aydingkolensis</name>
    <dbReference type="NCBI Taxonomy" id="1911536"/>
    <lineage>
        <taxon>Bacteria</taxon>
        <taxon>Pseudomonadati</taxon>
        <taxon>Bacteroidota</taxon>
        <taxon>Cytophagia</taxon>
        <taxon>Cytophagales</taxon>
        <taxon>Hymenobacteraceae</taxon>
        <taxon>Pontibacter</taxon>
    </lineage>
</organism>
<keyword evidence="9" id="KW-0028">Amino-acid biosynthesis</keyword>
<dbReference type="PROSITE" id="PS00324">
    <property type="entry name" value="ASPARTOKINASE"/>
    <property type="match status" value="1"/>
</dbReference>
<evidence type="ECO:0000256" key="2">
    <source>
        <dbReference type="ARBA" id="ARBA00010122"/>
    </source>
</evidence>
<name>A0ABS7CUM6_9BACT</name>
<evidence type="ECO:0000256" key="4">
    <source>
        <dbReference type="ARBA" id="ARBA00022741"/>
    </source>
</evidence>
<dbReference type="Pfam" id="PF00696">
    <property type="entry name" value="AA_kinase"/>
    <property type="match status" value="1"/>
</dbReference>
<evidence type="ECO:0000256" key="10">
    <source>
        <dbReference type="SAM" id="Coils"/>
    </source>
</evidence>
<comment type="pathway">
    <text evidence="1 9">Amino-acid biosynthesis; L-lysine biosynthesis via DAP pathway; (S)-tetrahydrodipicolinate from L-aspartate: step 1/4.</text>
</comment>
<feature type="domain" description="Aspartate/glutamate/uridylate kinase" evidence="11">
    <location>
        <begin position="2"/>
        <end position="275"/>
    </location>
</feature>
<proteinExistence type="inferred from homology"/>
<keyword evidence="6" id="KW-0067">ATP-binding</keyword>
<keyword evidence="14" id="KW-1185">Reference proteome</keyword>
<feature type="domain" description="Aspartokinase ACT" evidence="12">
    <location>
        <begin position="377"/>
        <end position="432"/>
    </location>
</feature>
<evidence type="ECO:0000259" key="12">
    <source>
        <dbReference type="Pfam" id="PF22468"/>
    </source>
</evidence>
<reference evidence="13 14" key="1">
    <citation type="journal article" date="2016" name="Int. J. Syst. Evol. Microbiol.">
        <title>Pontibacter aydingkolensis sp. nov., isolated from soil of a salt lake.</title>
        <authorList>
            <person name="Osman G."/>
            <person name="Zhang T."/>
            <person name="Lou K."/>
            <person name="Gao Y."/>
            <person name="Chang W."/>
            <person name="Lin Q."/>
            <person name="Yang H.M."/>
            <person name="Huo X.D."/>
            <person name="Wang N."/>
        </authorList>
    </citation>
    <scope>NUCLEOTIDE SEQUENCE [LARGE SCALE GENOMIC DNA]</scope>
    <source>
        <strain evidence="13 14">KACC 19255</strain>
    </source>
</reference>
<gene>
    <name evidence="13" type="ORF">K0O23_10690</name>
</gene>
<dbReference type="InterPro" id="IPR001341">
    <property type="entry name" value="Asp_kinase"/>
</dbReference>
<dbReference type="InterPro" id="IPR045865">
    <property type="entry name" value="ACT-like_dom_sf"/>
</dbReference>
<dbReference type="RefSeq" id="WP_219877409.1">
    <property type="nucleotide sequence ID" value="NZ_JAHYXK010000007.1"/>
</dbReference>
<dbReference type="SUPFAM" id="SSF55021">
    <property type="entry name" value="ACT-like"/>
    <property type="match status" value="2"/>
</dbReference>
<dbReference type="CDD" id="cd04912">
    <property type="entry name" value="ACT_AKiii-LysC-EC-like_1"/>
    <property type="match status" value="1"/>
</dbReference>
<dbReference type="Gene3D" id="3.30.70.260">
    <property type="match status" value="2"/>
</dbReference>
<dbReference type="InterPro" id="IPR036393">
    <property type="entry name" value="AceGlu_kinase-like_sf"/>
</dbReference>
<dbReference type="CDD" id="cd04243">
    <property type="entry name" value="AAK_AK-HSDH-like"/>
    <property type="match status" value="1"/>
</dbReference>
<evidence type="ECO:0000256" key="5">
    <source>
        <dbReference type="ARBA" id="ARBA00022777"/>
    </source>
</evidence>
<dbReference type="Pfam" id="PF22468">
    <property type="entry name" value="ACT_9"/>
    <property type="match status" value="1"/>
</dbReference>
<protein>
    <recommendedName>
        <fullName evidence="8">Aspartokinase</fullName>
        <ecNumber evidence="8">2.7.2.4</ecNumber>
    </recommendedName>
</protein>
<dbReference type="PIRSF" id="PIRSF000726">
    <property type="entry name" value="Asp_kin"/>
    <property type="match status" value="1"/>
</dbReference>
<sequence>MKILKFGGTSVGSAERMRAVASLIKSDEPKIVVLSAMSGTTNALVQIAEKLYQNKNQEAKELIDSLQDKYKQVVEDFYTSADIKKRANELITNHFDFIRSFTLDLFTIHEERAVLAQGELLSTALFQFYLEEQGIASVLLPALNFMKIDENEEPDAEYIAKNLKIELEKYPDTNLFITQGYICRNAFGEIDNLKRGGSDYSASLIGAAADASEIQIWTDIDGMHNNDPRIVKNTYPIAELSFDEAAELAYFGAKILHPSSVLPAKQKNIPVRLLNTMQPEARGTIITSESKGGSIKAVAAKDGITAIKIKSGRMLLAYGFLRSVFEVFERYKTPIDMITTSEVAVSITIDNSKFLNEIVAELKEFGQVEVDTDQSIICVVGDFIAERSGSGLKIFEALKPIPLRMISYGGSKNNISLLINTSDKVEALTRLNDGIFERNNGNHA</sequence>
<dbReference type="NCBIfam" id="TIGR00657">
    <property type="entry name" value="asp_kinases"/>
    <property type="match status" value="1"/>
</dbReference>
<dbReference type="EC" id="2.7.2.4" evidence="8"/>
<evidence type="ECO:0000313" key="13">
    <source>
        <dbReference type="EMBL" id="MBW7467537.1"/>
    </source>
</evidence>
<comment type="pathway">
    <text evidence="9">Amino-acid biosynthesis; L-methionine biosynthesis via de novo pathway; L-homoserine from L-aspartate: step 1/3.</text>
</comment>
<keyword evidence="10" id="KW-0175">Coiled coil</keyword>
<dbReference type="EMBL" id="JAHYXK010000007">
    <property type="protein sequence ID" value="MBW7467537.1"/>
    <property type="molecule type" value="Genomic_DNA"/>
</dbReference>
<comment type="caution">
    <text evidence="13">The sequence shown here is derived from an EMBL/GenBank/DDBJ whole genome shotgun (WGS) entry which is preliminary data.</text>
</comment>
<comment type="catalytic activity">
    <reaction evidence="7 8">
        <text>L-aspartate + ATP = 4-phospho-L-aspartate + ADP</text>
        <dbReference type="Rhea" id="RHEA:23776"/>
        <dbReference type="ChEBI" id="CHEBI:29991"/>
        <dbReference type="ChEBI" id="CHEBI:30616"/>
        <dbReference type="ChEBI" id="CHEBI:57535"/>
        <dbReference type="ChEBI" id="CHEBI:456216"/>
        <dbReference type="EC" id="2.7.2.4"/>
    </reaction>
</comment>
<evidence type="ECO:0000256" key="6">
    <source>
        <dbReference type="ARBA" id="ARBA00022840"/>
    </source>
</evidence>
<evidence type="ECO:0000256" key="1">
    <source>
        <dbReference type="ARBA" id="ARBA00004766"/>
    </source>
</evidence>
<dbReference type="InterPro" id="IPR018042">
    <property type="entry name" value="Aspartate_kinase_CS"/>
</dbReference>
<keyword evidence="4" id="KW-0547">Nucleotide-binding</keyword>